<dbReference type="AlphaFoldDB" id="A0A0G0CY48"/>
<dbReference type="Pfam" id="PF05635">
    <property type="entry name" value="23S_rRNA_IVP"/>
    <property type="match status" value="1"/>
</dbReference>
<organism evidence="1 2">
    <name type="scientific">Candidatus Woesebacteria bacterium GW2011_GWA2_33_28</name>
    <dbReference type="NCBI Taxonomy" id="1618561"/>
    <lineage>
        <taxon>Bacteria</taxon>
        <taxon>Candidatus Woeseibacteriota</taxon>
    </lineage>
</organism>
<dbReference type="InterPro" id="IPR036583">
    <property type="entry name" value="23S_rRNA_IVS_sf"/>
</dbReference>
<evidence type="ECO:0000313" key="2">
    <source>
        <dbReference type="Proteomes" id="UP000033995"/>
    </source>
</evidence>
<evidence type="ECO:0000313" key="1">
    <source>
        <dbReference type="EMBL" id="KKP48312.1"/>
    </source>
</evidence>
<protein>
    <submittedName>
        <fullName evidence="1">S23 ribosomal protein, nonfunctional</fullName>
    </submittedName>
</protein>
<keyword evidence="1" id="KW-0687">Ribonucleoprotein</keyword>
<dbReference type="EMBL" id="LBOZ01000001">
    <property type="protein sequence ID" value="KKP48312.1"/>
    <property type="molecule type" value="Genomic_DNA"/>
</dbReference>
<dbReference type="InterPro" id="IPR012657">
    <property type="entry name" value="23S_rRNA-intervening_sequence"/>
</dbReference>
<dbReference type="SUPFAM" id="SSF158446">
    <property type="entry name" value="IVS-encoded protein-like"/>
    <property type="match status" value="1"/>
</dbReference>
<dbReference type="PANTHER" id="PTHR38471">
    <property type="entry name" value="FOUR HELIX BUNDLE PROTEIN"/>
    <property type="match status" value="1"/>
</dbReference>
<dbReference type="PATRIC" id="fig|1618561.3.peg.107"/>
<accession>A0A0G0CY48</accession>
<dbReference type="NCBIfam" id="TIGR02436">
    <property type="entry name" value="four helix bundle protein"/>
    <property type="match status" value="1"/>
</dbReference>
<dbReference type="Proteomes" id="UP000033995">
    <property type="component" value="Unassembled WGS sequence"/>
</dbReference>
<dbReference type="Gene3D" id="1.20.1440.60">
    <property type="entry name" value="23S rRNA-intervening sequence"/>
    <property type="match status" value="1"/>
</dbReference>
<proteinExistence type="predicted"/>
<sequence length="120" mass="13934">MNIVKFEDLEIWKSALLVTKDVYDITSQGKFSKDFGLRDQIRRAVVSISSNIVEGFEKRNNNEFRRFLMISKGSAGEVRNQLYIALSINYINKLEFDKINSQLLELSKRMGAFISYLTKK</sequence>
<dbReference type="CDD" id="cd16377">
    <property type="entry name" value="23S_rRNA_IVP_like"/>
    <property type="match status" value="1"/>
</dbReference>
<gene>
    <name evidence="1" type="ORF">UR38_C0001G0108</name>
</gene>
<comment type="caution">
    <text evidence="1">The sequence shown here is derived from an EMBL/GenBank/DDBJ whole genome shotgun (WGS) entry which is preliminary data.</text>
</comment>
<keyword evidence="1" id="KW-0689">Ribosomal protein</keyword>
<dbReference type="PANTHER" id="PTHR38471:SF2">
    <property type="entry name" value="FOUR HELIX BUNDLE PROTEIN"/>
    <property type="match status" value="1"/>
</dbReference>
<name>A0A0G0CY48_9BACT</name>
<dbReference type="GO" id="GO:0005840">
    <property type="term" value="C:ribosome"/>
    <property type="evidence" value="ECO:0007669"/>
    <property type="project" value="UniProtKB-KW"/>
</dbReference>
<reference evidence="1 2" key="1">
    <citation type="journal article" date="2015" name="Nature">
        <title>rRNA introns, odd ribosomes, and small enigmatic genomes across a large radiation of phyla.</title>
        <authorList>
            <person name="Brown C.T."/>
            <person name="Hug L.A."/>
            <person name="Thomas B.C."/>
            <person name="Sharon I."/>
            <person name="Castelle C.J."/>
            <person name="Singh A."/>
            <person name="Wilkins M.J."/>
            <person name="Williams K.H."/>
            <person name="Banfield J.F."/>
        </authorList>
    </citation>
    <scope>NUCLEOTIDE SEQUENCE [LARGE SCALE GENOMIC DNA]</scope>
</reference>